<dbReference type="PANTHER" id="PTHR43776:SF7">
    <property type="entry name" value="D,D-DIPEPTIDE TRANSPORT ATP-BINDING PROTEIN DDPF-RELATED"/>
    <property type="match status" value="1"/>
</dbReference>
<evidence type="ECO:0000256" key="2">
    <source>
        <dbReference type="ARBA" id="ARBA00022448"/>
    </source>
</evidence>
<dbReference type="PANTHER" id="PTHR43776">
    <property type="entry name" value="TRANSPORT ATP-BINDING PROTEIN"/>
    <property type="match status" value="1"/>
</dbReference>
<dbReference type="GO" id="GO:0016887">
    <property type="term" value="F:ATP hydrolysis activity"/>
    <property type="evidence" value="ECO:0007669"/>
    <property type="project" value="InterPro"/>
</dbReference>
<dbReference type="InterPro" id="IPR027417">
    <property type="entry name" value="P-loop_NTPase"/>
</dbReference>
<sequence>MNKKSVLNINNLTFYYKKENPIYKDFSLELNKGELVTIFGKSGSGKTTLFELICGNLKPITGTIKKSNIAMIFQDPFNSFHPTYSILEQIKDVVRKDFEEEMNELLPKLSLEKEILEKKTYQLSGGQLQRCSILRALLMKPDLLLVDEPTSALDNIIAYDVMKLLITLLDKCAILLITHDVDMASWCSDKIIRLEENARK</sequence>
<keyword evidence="2" id="KW-0813">Transport</keyword>
<accession>A0A347U692</accession>
<dbReference type="Pfam" id="PF00005">
    <property type="entry name" value="ABC_tran"/>
    <property type="match status" value="1"/>
</dbReference>
<evidence type="ECO:0000313" key="6">
    <source>
        <dbReference type="EMBL" id="AXX94370.1"/>
    </source>
</evidence>
<dbReference type="SMART" id="SM00382">
    <property type="entry name" value="AAA"/>
    <property type="match status" value="1"/>
</dbReference>
<reference evidence="6 8" key="2">
    <citation type="submission" date="2018-08" db="EMBL/GenBank/DDBJ databases">
        <title>Complete genome of the Arcobacter ellisii type strain LMG 26155.</title>
        <authorList>
            <person name="Miller W.G."/>
            <person name="Yee E."/>
            <person name="Bono J.L."/>
        </authorList>
    </citation>
    <scope>NUCLEOTIDE SEQUENCE [LARGE SCALE GENOMIC DNA]</scope>
    <source>
        <strain evidence="6 8">LMG 26155</strain>
    </source>
</reference>
<protein>
    <submittedName>
        <fullName evidence="6">ABC transporter, ATP-binding protein</fullName>
    </submittedName>
    <submittedName>
        <fullName evidence="7">Peptide ABC transporter ATP-binding protein</fullName>
    </submittedName>
</protein>
<dbReference type="Proteomes" id="UP000290588">
    <property type="component" value="Unassembled WGS sequence"/>
</dbReference>
<dbReference type="GO" id="GO:0005524">
    <property type="term" value="F:ATP binding"/>
    <property type="evidence" value="ECO:0007669"/>
    <property type="project" value="UniProtKB-KW"/>
</dbReference>
<dbReference type="InterPro" id="IPR050319">
    <property type="entry name" value="ABC_transp_ATP-bind"/>
</dbReference>
<evidence type="ECO:0000259" key="5">
    <source>
        <dbReference type="PROSITE" id="PS50893"/>
    </source>
</evidence>
<dbReference type="EMBL" id="NXIG01000005">
    <property type="protein sequence ID" value="RXI31070.1"/>
    <property type="molecule type" value="Genomic_DNA"/>
</dbReference>
<dbReference type="GO" id="GO:0055085">
    <property type="term" value="P:transmembrane transport"/>
    <property type="evidence" value="ECO:0007669"/>
    <property type="project" value="UniProtKB-ARBA"/>
</dbReference>
<proteinExistence type="inferred from homology"/>
<dbReference type="InterPro" id="IPR003439">
    <property type="entry name" value="ABC_transporter-like_ATP-bd"/>
</dbReference>
<dbReference type="InterPro" id="IPR003593">
    <property type="entry name" value="AAA+_ATPase"/>
</dbReference>
<evidence type="ECO:0000256" key="1">
    <source>
        <dbReference type="ARBA" id="ARBA00005417"/>
    </source>
</evidence>
<dbReference type="Proteomes" id="UP000262582">
    <property type="component" value="Chromosome"/>
</dbReference>
<feature type="domain" description="ABC transporter" evidence="5">
    <location>
        <begin position="7"/>
        <end position="200"/>
    </location>
</feature>
<keyword evidence="8" id="KW-1185">Reference proteome</keyword>
<name>A0A347U692_9BACT</name>
<keyword evidence="3" id="KW-0547">Nucleotide-binding</keyword>
<evidence type="ECO:0000313" key="9">
    <source>
        <dbReference type="Proteomes" id="UP000290588"/>
    </source>
</evidence>
<evidence type="ECO:0000256" key="3">
    <source>
        <dbReference type="ARBA" id="ARBA00022741"/>
    </source>
</evidence>
<keyword evidence="4 7" id="KW-0067">ATP-binding</keyword>
<dbReference type="RefSeq" id="WP_118916600.1">
    <property type="nucleotide sequence ID" value="NZ_CP032097.1"/>
</dbReference>
<dbReference type="KEGG" id="aell:AELL_0690"/>
<gene>
    <name evidence="6" type="ORF">AELL_0690</name>
    <name evidence="7" type="ORF">CP962_06320</name>
</gene>
<dbReference type="AlphaFoldDB" id="A0A347U692"/>
<comment type="similarity">
    <text evidence="1">Belongs to the ABC transporter superfamily.</text>
</comment>
<dbReference type="SUPFAM" id="SSF52540">
    <property type="entry name" value="P-loop containing nucleoside triphosphate hydrolases"/>
    <property type="match status" value="1"/>
</dbReference>
<evidence type="ECO:0000256" key="4">
    <source>
        <dbReference type="ARBA" id="ARBA00022840"/>
    </source>
</evidence>
<dbReference type="EMBL" id="CP032097">
    <property type="protein sequence ID" value="AXX94370.1"/>
    <property type="molecule type" value="Genomic_DNA"/>
</dbReference>
<evidence type="ECO:0000313" key="8">
    <source>
        <dbReference type="Proteomes" id="UP000262582"/>
    </source>
</evidence>
<evidence type="ECO:0000313" key="7">
    <source>
        <dbReference type="EMBL" id="RXI31070.1"/>
    </source>
</evidence>
<dbReference type="Gene3D" id="3.40.50.300">
    <property type="entry name" value="P-loop containing nucleotide triphosphate hydrolases"/>
    <property type="match status" value="1"/>
</dbReference>
<reference evidence="7 9" key="1">
    <citation type="submission" date="2017-09" db="EMBL/GenBank/DDBJ databases">
        <title>Genomics of the genus Arcobacter.</title>
        <authorList>
            <person name="Perez-Cataluna A."/>
            <person name="Figueras M.J."/>
            <person name="Salas-Masso N."/>
        </authorList>
    </citation>
    <scope>NUCLEOTIDE SEQUENCE [LARGE SCALE GENOMIC DNA]</scope>
    <source>
        <strain evidence="7 9">CECT 7837</strain>
    </source>
</reference>
<dbReference type="PROSITE" id="PS50893">
    <property type="entry name" value="ABC_TRANSPORTER_2"/>
    <property type="match status" value="1"/>
</dbReference>
<organism evidence="7 9">
    <name type="scientific">Arcobacter ellisii</name>
    <dbReference type="NCBI Taxonomy" id="913109"/>
    <lineage>
        <taxon>Bacteria</taxon>
        <taxon>Pseudomonadati</taxon>
        <taxon>Campylobacterota</taxon>
        <taxon>Epsilonproteobacteria</taxon>
        <taxon>Campylobacterales</taxon>
        <taxon>Arcobacteraceae</taxon>
        <taxon>Arcobacter</taxon>
    </lineage>
</organism>
<dbReference type="OrthoDB" id="9809450at2"/>